<accession>A0A1D3L159</accession>
<dbReference type="EMBL" id="LT607756">
    <property type="protein sequence ID" value="SCG85308.1"/>
    <property type="molecule type" value="Genomic_DNA"/>
</dbReference>
<feature type="domain" description="AAA+ ATPase" evidence="1">
    <location>
        <begin position="40"/>
        <end position="243"/>
    </location>
</feature>
<proteinExistence type="predicted"/>
<dbReference type="Proteomes" id="UP000094707">
    <property type="component" value="Chromosome I"/>
</dbReference>
<dbReference type="RefSeq" id="WP_071906493.1">
    <property type="nucleotide sequence ID" value="NZ_LT607756.1"/>
</dbReference>
<name>A0A1D3L159_9EURY</name>
<dbReference type="Gene3D" id="3.40.50.300">
    <property type="entry name" value="P-loop containing nucleotide triphosphate hydrolases"/>
    <property type="match status" value="1"/>
</dbReference>
<dbReference type="AlphaFoldDB" id="A0A1D3L159"/>
<protein>
    <submittedName>
        <fullName evidence="2">Phage T7 exclusion protein</fullName>
    </submittedName>
</protein>
<dbReference type="OrthoDB" id="146963at2157"/>
<dbReference type="InterPro" id="IPR011646">
    <property type="entry name" value="KAP_P-loop"/>
</dbReference>
<organism evidence="2 3">
    <name type="scientific">Methanobacterium congolense</name>
    <dbReference type="NCBI Taxonomy" id="118062"/>
    <lineage>
        <taxon>Archaea</taxon>
        <taxon>Methanobacteriati</taxon>
        <taxon>Methanobacteriota</taxon>
        <taxon>Methanomada group</taxon>
        <taxon>Methanobacteria</taxon>
        <taxon>Methanobacteriales</taxon>
        <taxon>Methanobacteriaceae</taxon>
        <taxon>Methanobacterium</taxon>
    </lineage>
</organism>
<dbReference type="STRING" id="118062.MCBB_0737"/>
<dbReference type="SMART" id="SM00382">
    <property type="entry name" value="AAA"/>
    <property type="match status" value="1"/>
</dbReference>
<dbReference type="Pfam" id="PF07693">
    <property type="entry name" value="KAP_NTPase"/>
    <property type="match status" value="1"/>
</dbReference>
<reference evidence="2 3" key="1">
    <citation type="submission" date="2016-08" db="EMBL/GenBank/DDBJ databases">
        <authorList>
            <person name="Seilhamer J.J."/>
        </authorList>
    </citation>
    <scope>NUCLEOTIDE SEQUENCE [LARGE SCALE GENOMIC DNA]</scope>
    <source>
        <strain evidence="2">Buetzberg</strain>
    </source>
</reference>
<dbReference type="InterPro" id="IPR052754">
    <property type="entry name" value="NTPase_KAP_P-loop"/>
</dbReference>
<gene>
    <name evidence="2" type="ORF">MCBB_0737</name>
</gene>
<dbReference type="KEGG" id="mcub:MCBB_0737"/>
<dbReference type="GeneID" id="30411591"/>
<sequence>MIYDDDPIELFSEYFPEDELGRHKFAISVANSILAYKSKKSLVVGITGEWGSGKTTLINMILKQIDPNVIKTEDEGRLKRFFNKIFRTVFPNDVKEGIILFKFNPWYFSEKDQLLSYFFLELNNQLNKIEGFKDITKKLKSYSSHLLTVLGIVVFPKQTQATVGYLDKIGHFDKTEDIQSLKNDLFDSLKKKSVKILITIDDIDRLDKKEIKEIFKLIRLIGNFPNTIYLVSFDRKVVEKALEEEGISGEEYLKKIIPVMFEVPNIDKSELKDQFFEKITEIKDLTGEEESILSNLYDSGLIHFFNNLRDLKRFVNTLYFTYIPVKDDVYFADFVAITALQMFQPDLYKQIKNNKKLFTSWKSDFRDRDEIIRNINEIVYDLNDNLSPDLKKNILEYLKNIFPKLRLIYNNYDARSDAPEWAQEKRVCHESYFHRYFKFSVPEWDFSDAEMSEFLGMPNEQDFVKYLENNEKSGIILSELHWFVEKNKMNDETIDIVIGSLLRYGDLILEDPFTFGASEKIKILRILIALYNKIGYESFLKIFKTKIASDTIYTACGFSDSLIKDRKSLDPKLTSDQKDTLLKFMCSKIYDIFRFSLRNLKNPLNILYFYQINCKSAGSILSILDVDNFIILFSDIISNELSVEENLDRIKRNNLIDDMIDDIKNKLNDIKSSSDFDDLKKDHKDFLVLFEKILEKYDGPIIFDDEI</sequence>
<dbReference type="InterPro" id="IPR003593">
    <property type="entry name" value="AAA+_ATPase"/>
</dbReference>
<evidence type="ECO:0000259" key="1">
    <source>
        <dbReference type="SMART" id="SM00382"/>
    </source>
</evidence>
<dbReference type="PANTHER" id="PTHR22674">
    <property type="entry name" value="NTPASE, KAP FAMILY P-LOOP DOMAIN-CONTAINING 1"/>
    <property type="match status" value="1"/>
</dbReference>
<dbReference type="PANTHER" id="PTHR22674:SF6">
    <property type="entry name" value="NTPASE KAP FAMILY P-LOOP DOMAIN-CONTAINING PROTEIN 1"/>
    <property type="match status" value="1"/>
</dbReference>
<evidence type="ECO:0000313" key="3">
    <source>
        <dbReference type="Proteomes" id="UP000094707"/>
    </source>
</evidence>
<dbReference type="SUPFAM" id="SSF52540">
    <property type="entry name" value="P-loop containing nucleoside triphosphate hydrolases"/>
    <property type="match status" value="1"/>
</dbReference>
<evidence type="ECO:0000313" key="2">
    <source>
        <dbReference type="EMBL" id="SCG85308.1"/>
    </source>
</evidence>
<keyword evidence="3" id="KW-1185">Reference proteome</keyword>
<dbReference type="InterPro" id="IPR027417">
    <property type="entry name" value="P-loop_NTPase"/>
</dbReference>